<feature type="compositionally biased region" description="Acidic residues" evidence="9">
    <location>
        <begin position="272"/>
        <end position="281"/>
    </location>
</feature>
<dbReference type="GO" id="GO:0005674">
    <property type="term" value="C:transcription factor TFIIF complex"/>
    <property type="evidence" value="ECO:0007669"/>
    <property type="project" value="TreeGrafter"/>
</dbReference>
<organism evidence="10 11">
    <name type="scientific">Psophocarpus tetragonolobus</name>
    <name type="common">Winged bean</name>
    <name type="synonym">Dolichos tetragonolobus</name>
    <dbReference type="NCBI Taxonomy" id="3891"/>
    <lineage>
        <taxon>Eukaryota</taxon>
        <taxon>Viridiplantae</taxon>
        <taxon>Streptophyta</taxon>
        <taxon>Embryophyta</taxon>
        <taxon>Tracheophyta</taxon>
        <taxon>Spermatophyta</taxon>
        <taxon>Magnoliopsida</taxon>
        <taxon>eudicotyledons</taxon>
        <taxon>Gunneridae</taxon>
        <taxon>Pentapetalae</taxon>
        <taxon>rosids</taxon>
        <taxon>fabids</taxon>
        <taxon>Fabales</taxon>
        <taxon>Fabaceae</taxon>
        <taxon>Papilionoideae</taxon>
        <taxon>50 kb inversion clade</taxon>
        <taxon>NPAAA clade</taxon>
        <taxon>indigoferoid/millettioid clade</taxon>
        <taxon>Phaseoleae</taxon>
        <taxon>Psophocarpus</taxon>
    </lineage>
</organism>
<dbReference type="EMBL" id="JAYMYS010000006">
    <property type="protein sequence ID" value="KAK7387707.1"/>
    <property type="molecule type" value="Genomic_DNA"/>
</dbReference>
<keyword evidence="5 8" id="KW-0804">Transcription</keyword>
<dbReference type="InterPro" id="IPR008851">
    <property type="entry name" value="TFIIF-alpha"/>
</dbReference>
<dbReference type="AlphaFoldDB" id="A0AAN9S240"/>
<evidence type="ECO:0000256" key="4">
    <source>
        <dbReference type="ARBA" id="ARBA00023125"/>
    </source>
</evidence>
<name>A0AAN9S240_PSOTE</name>
<keyword evidence="4 8" id="KW-0238">DNA-binding</keyword>
<evidence type="ECO:0000256" key="1">
    <source>
        <dbReference type="ARBA" id="ARBA00004123"/>
    </source>
</evidence>
<dbReference type="InterPro" id="IPR011039">
    <property type="entry name" value="TFIIF_interaction"/>
</dbReference>
<sequence>MSIDLLLKPSCGGCGSTTDLYGSNCKHMTLCLTCGKTMAENKSKCFDCGATVTRLIREYSVRASSGNDKNYFIGRFVSGLPDFSKKKSAENKWSLQKDGLQSRQVTDALREKYKNKPWLLEDETGQSQFQGHLEGAQSATYYLLMMERKEFVAIPAGSWYNFNKVAQYKQLTLEEAEEKMRNRKKTADGYERWMMKAANNGPAAFGERGRFDEKESNVGGGKSRKKTGEEDEGHVSDKGEEDEEEETTRRNRLGLNKKGGDDDEEGPRGGDLDQDDDDIEKGDDWEHEEIFTDDDEAVGNDPEEREDLAPEVPAPPEIKQDDEEEDEDNEEGGGLSKSGKELKKLLGRASGMNESDAEDDDDDDDVDEEAGVPPVMASKQKDTPKEEPVDNSPLKPAATGTARGTSSTSKASKGKRKLNEETKASNGAPPKKVKTEYEPKSSVKDENGSASKSNTPAKSVPPASSSKGGSASIASGPVSEEEIRAVLMQKTPVTTQDLVAKFKARLRSSEDKKAFAEILKRISKIQKTTNGASYVILRER</sequence>
<comment type="subcellular location">
    <subcellularLocation>
        <location evidence="1 8">Nucleus</location>
    </subcellularLocation>
</comment>
<dbReference type="GO" id="GO:0032968">
    <property type="term" value="P:positive regulation of transcription elongation by RNA polymerase II"/>
    <property type="evidence" value="ECO:0007669"/>
    <property type="project" value="InterPro"/>
</dbReference>
<proteinExistence type="inferred from homology"/>
<feature type="compositionally biased region" description="Low complexity" evidence="9">
    <location>
        <begin position="456"/>
        <end position="477"/>
    </location>
</feature>
<evidence type="ECO:0000256" key="3">
    <source>
        <dbReference type="ARBA" id="ARBA00023015"/>
    </source>
</evidence>
<dbReference type="SUPFAM" id="SSF50916">
    <property type="entry name" value="Rap30/74 interaction domains"/>
    <property type="match status" value="1"/>
</dbReference>
<feature type="compositionally biased region" description="Acidic residues" evidence="9">
    <location>
        <begin position="355"/>
        <end position="370"/>
    </location>
</feature>
<comment type="similarity">
    <text evidence="2 8">Belongs to the TFIIF alpha subunit family.</text>
</comment>
<accession>A0AAN9S240</accession>
<dbReference type="PANTHER" id="PTHR13011">
    <property type="entry name" value="TFIIF-ALPHA"/>
    <property type="match status" value="1"/>
</dbReference>
<dbReference type="Proteomes" id="UP001386955">
    <property type="component" value="Unassembled WGS sequence"/>
</dbReference>
<dbReference type="GO" id="GO:0003677">
    <property type="term" value="F:DNA binding"/>
    <property type="evidence" value="ECO:0007669"/>
    <property type="project" value="UniProtKB-KW"/>
</dbReference>
<feature type="compositionally biased region" description="Acidic residues" evidence="9">
    <location>
        <begin position="320"/>
        <end position="331"/>
    </location>
</feature>
<keyword evidence="11" id="KW-1185">Reference proteome</keyword>
<dbReference type="Gene3D" id="1.10.10.10">
    <property type="entry name" value="Winged helix-like DNA-binding domain superfamily/Winged helix DNA-binding domain"/>
    <property type="match status" value="1"/>
</dbReference>
<gene>
    <name evidence="10" type="ORF">VNO78_22497</name>
</gene>
<feature type="compositionally biased region" description="Acidic residues" evidence="9">
    <location>
        <begin position="291"/>
        <end position="306"/>
    </location>
</feature>
<feature type="compositionally biased region" description="Basic and acidic residues" evidence="9">
    <location>
        <begin position="433"/>
        <end position="447"/>
    </location>
</feature>
<feature type="compositionally biased region" description="Basic and acidic residues" evidence="9">
    <location>
        <begin position="379"/>
        <end position="388"/>
    </location>
</feature>
<dbReference type="GO" id="GO:0001096">
    <property type="term" value="F:TFIIF-class transcription factor complex binding"/>
    <property type="evidence" value="ECO:0007669"/>
    <property type="project" value="TreeGrafter"/>
</dbReference>
<evidence type="ECO:0000256" key="7">
    <source>
        <dbReference type="ARBA" id="ARBA00025232"/>
    </source>
</evidence>
<keyword evidence="6 8" id="KW-0539">Nucleus</keyword>
<dbReference type="SUPFAM" id="SSF46785">
    <property type="entry name" value="Winged helix' DNA-binding domain"/>
    <property type="match status" value="1"/>
</dbReference>
<protein>
    <recommendedName>
        <fullName evidence="8">Transcription initiation factor IIF subunit alpha</fullName>
    </recommendedName>
</protein>
<feature type="region of interest" description="Disordered" evidence="9">
    <location>
        <begin position="201"/>
        <end position="477"/>
    </location>
</feature>
<evidence type="ECO:0000256" key="8">
    <source>
        <dbReference type="RuleBase" id="RU366044"/>
    </source>
</evidence>
<feature type="compositionally biased region" description="Low complexity" evidence="9">
    <location>
        <begin position="397"/>
        <end position="411"/>
    </location>
</feature>
<evidence type="ECO:0000256" key="2">
    <source>
        <dbReference type="ARBA" id="ARBA00005249"/>
    </source>
</evidence>
<dbReference type="InterPro" id="IPR036390">
    <property type="entry name" value="WH_DNA-bd_sf"/>
</dbReference>
<evidence type="ECO:0000313" key="10">
    <source>
        <dbReference type="EMBL" id="KAK7387707.1"/>
    </source>
</evidence>
<dbReference type="Pfam" id="PF05793">
    <property type="entry name" value="TFIIF_alpha"/>
    <property type="match status" value="1"/>
</dbReference>
<dbReference type="GO" id="GO:0006367">
    <property type="term" value="P:transcription initiation at RNA polymerase II promoter"/>
    <property type="evidence" value="ECO:0007669"/>
    <property type="project" value="InterPro"/>
</dbReference>
<dbReference type="GO" id="GO:0016251">
    <property type="term" value="F:RNA polymerase II general transcription initiation factor activity"/>
    <property type="evidence" value="ECO:0007669"/>
    <property type="project" value="TreeGrafter"/>
</dbReference>
<reference evidence="10 11" key="1">
    <citation type="submission" date="2024-01" db="EMBL/GenBank/DDBJ databases">
        <title>The genomes of 5 underutilized Papilionoideae crops provide insights into root nodulation and disease resistanc.</title>
        <authorList>
            <person name="Jiang F."/>
        </authorList>
    </citation>
    <scope>NUCLEOTIDE SEQUENCE [LARGE SCALE GENOMIC DNA]</scope>
    <source>
        <strain evidence="10">DUOXIRENSHENG_FW03</strain>
        <tissue evidence="10">Leaves</tissue>
    </source>
</reference>
<comment type="caution">
    <text evidence="10">The sequence shown here is derived from an EMBL/GenBank/DDBJ whole genome shotgun (WGS) entry which is preliminary data.</text>
</comment>
<evidence type="ECO:0000256" key="5">
    <source>
        <dbReference type="ARBA" id="ARBA00023163"/>
    </source>
</evidence>
<dbReference type="InterPro" id="IPR036388">
    <property type="entry name" value="WH-like_DNA-bd_sf"/>
</dbReference>
<evidence type="ECO:0000256" key="9">
    <source>
        <dbReference type="SAM" id="MobiDB-lite"/>
    </source>
</evidence>
<comment type="function">
    <text evidence="7 8">TFIIF is a general transcription initiation factor that binds to RNA polymerase II and helps to recruit it to the initiation complex in collaboration with TFIIB. It promotes transcription elongation.</text>
</comment>
<evidence type="ECO:0000313" key="11">
    <source>
        <dbReference type="Proteomes" id="UP001386955"/>
    </source>
</evidence>
<feature type="compositionally biased region" description="Basic and acidic residues" evidence="9">
    <location>
        <begin position="207"/>
        <end position="216"/>
    </location>
</feature>
<dbReference type="PANTHER" id="PTHR13011:SF0">
    <property type="entry name" value="GENERAL TRANSCRIPTION FACTOR IIF SUBUNIT 1"/>
    <property type="match status" value="1"/>
</dbReference>
<keyword evidence="3 8" id="KW-0805">Transcription regulation</keyword>
<evidence type="ECO:0000256" key="6">
    <source>
        <dbReference type="ARBA" id="ARBA00023242"/>
    </source>
</evidence>